<comment type="caution">
    <text evidence="3">The sequence shown here is derived from an EMBL/GenBank/DDBJ whole genome shotgun (WGS) entry which is preliminary data.</text>
</comment>
<accession>A0ABV9BRT4</accession>
<evidence type="ECO:0000313" key="3">
    <source>
        <dbReference type="EMBL" id="MFC4516744.1"/>
    </source>
</evidence>
<dbReference type="Pfam" id="PF13546">
    <property type="entry name" value="DDE_5"/>
    <property type="match status" value="1"/>
</dbReference>
<organism evidence="3 4">
    <name type="scientific">Streptomyces ehimensis</name>
    <dbReference type="NCBI Taxonomy" id="68195"/>
    <lineage>
        <taxon>Bacteria</taxon>
        <taxon>Bacillati</taxon>
        <taxon>Actinomycetota</taxon>
        <taxon>Actinomycetes</taxon>
        <taxon>Kitasatosporales</taxon>
        <taxon>Streptomycetaceae</taxon>
        <taxon>Streptomyces</taxon>
    </lineage>
</organism>
<evidence type="ECO:0000259" key="2">
    <source>
        <dbReference type="Pfam" id="PF13546"/>
    </source>
</evidence>
<sequence>MSLTWAFTGHADDPRMSMRSVTEPHLYEGRTSWCQLLAAVHLGPDDDVAEVTARQVRRVVNDLTSQGQWEDGDPDILVVFDAGSTSRVWPTSLPACPSRCWDGCVRTVSCDGRHPHSRSMLCPYPQGGRPPKHGKEFRFAKPDTWGGPDTETVQVTDRYGTASTMAWDRPPPRLSPRLRSPEAWTGGRGS</sequence>
<gene>
    <name evidence="3" type="ORF">ACFPEN_27955</name>
</gene>
<dbReference type="Proteomes" id="UP001595990">
    <property type="component" value="Unassembled WGS sequence"/>
</dbReference>
<dbReference type="InterPro" id="IPR038721">
    <property type="entry name" value="IS701-like_DDE_dom"/>
</dbReference>
<evidence type="ECO:0000313" key="4">
    <source>
        <dbReference type="Proteomes" id="UP001595990"/>
    </source>
</evidence>
<proteinExistence type="predicted"/>
<feature type="region of interest" description="Disordered" evidence="1">
    <location>
        <begin position="162"/>
        <end position="190"/>
    </location>
</feature>
<reference evidence="4" key="1">
    <citation type="journal article" date="2019" name="Int. J. Syst. Evol. Microbiol.">
        <title>The Global Catalogue of Microorganisms (GCM) 10K type strain sequencing project: providing services to taxonomists for standard genome sequencing and annotation.</title>
        <authorList>
            <consortium name="The Broad Institute Genomics Platform"/>
            <consortium name="The Broad Institute Genome Sequencing Center for Infectious Disease"/>
            <person name="Wu L."/>
            <person name="Ma J."/>
        </authorList>
    </citation>
    <scope>NUCLEOTIDE SEQUENCE [LARGE SCALE GENOMIC DNA]</scope>
    <source>
        <strain evidence="4">CECT 8064</strain>
    </source>
</reference>
<evidence type="ECO:0000256" key="1">
    <source>
        <dbReference type="SAM" id="MobiDB-lite"/>
    </source>
</evidence>
<dbReference type="RefSeq" id="WP_358219363.1">
    <property type="nucleotide sequence ID" value="NZ_JBHSFS010000015.1"/>
</dbReference>
<dbReference type="EMBL" id="JBHSFS010000015">
    <property type="protein sequence ID" value="MFC4516744.1"/>
    <property type="molecule type" value="Genomic_DNA"/>
</dbReference>
<keyword evidence="4" id="KW-1185">Reference proteome</keyword>
<protein>
    <submittedName>
        <fullName evidence="3">Transposase</fullName>
    </submittedName>
</protein>
<name>A0ABV9BRT4_9ACTN</name>
<feature type="domain" description="Transposase IS701-like DDE" evidence="2">
    <location>
        <begin position="30"/>
        <end position="168"/>
    </location>
</feature>